<feature type="domain" description="EamA" evidence="7">
    <location>
        <begin position="18"/>
        <end position="151"/>
    </location>
</feature>
<dbReference type="AlphaFoldDB" id="A0A1W2DPG3"/>
<proteinExistence type="predicted"/>
<evidence type="ECO:0000256" key="2">
    <source>
        <dbReference type="ARBA" id="ARBA00022475"/>
    </source>
</evidence>
<feature type="transmembrane region" description="Helical" evidence="6">
    <location>
        <begin position="12"/>
        <end position="35"/>
    </location>
</feature>
<evidence type="ECO:0000256" key="6">
    <source>
        <dbReference type="SAM" id="Phobius"/>
    </source>
</evidence>
<feature type="domain" description="EamA" evidence="7">
    <location>
        <begin position="163"/>
        <end position="296"/>
    </location>
</feature>
<feature type="transmembrane region" description="Helical" evidence="6">
    <location>
        <begin position="280"/>
        <end position="298"/>
    </location>
</feature>
<feature type="transmembrane region" description="Helical" evidence="6">
    <location>
        <begin position="159"/>
        <end position="179"/>
    </location>
</feature>
<keyword evidence="2" id="KW-1003">Cell membrane</keyword>
<evidence type="ECO:0000256" key="1">
    <source>
        <dbReference type="ARBA" id="ARBA00004651"/>
    </source>
</evidence>
<feature type="transmembrane region" description="Helical" evidence="6">
    <location>
        <begin position="47"/>
        <end position="67"/>
    </location>
</feature>
<evidence type="ECO:0000256" key="5">
    <source>
        <dbReference type="ARBA" id="ARBA00023136"/>
    </source>
</evidence>
<dbReference type="PANTHER" id="PTHR32322:SF18">
    <property type="entry name" value="S-ADENOSYLMETHIONINE_S-ADENOSYLHOMOCYSTEINE TRANSPORTER"/>
    <property type="match status" value="1"/>
</dbReference>
<dbReference type="InterPro" id="IPR050638">
    <property type="entry name" value="AA-Vitamin_Transporters"/>
</dbReference>
<evidence type="ECO:0000259" key="7">
    <source>
        <dbReference type="Pfam" id="PF00892"/>
    </source>
</evidence>
<dbReference type="InterPro" id="IPR000620">
    <property type="entry name" value="EamA_dom"/>
</dbReference>
<dbReference type="GO" id="GO:0005886">
    <property type="term" value="C:plasma membrane"/>
    <property type="evidence" value="ECO:0007669"/>
    <property type="project" value="UniProtKB-SubCell"/>
</dbReference>
<keyword evidence="4 6" id="KW-1133">Transmembrane helix</keyword>
<feature type="transmembrane region" description="Helical" evidence="6">
    <location>
        <begin position="134"/>
        <end position="153"/>
    </location>
</feature>
<dbReference type="EMBL" id="FWXY01000019">
    <property type="protein sequence ID" value="SMC99309.1"/>
    <property type="molecule type" value="Genomic_DNA"/>
</dbReference>
<dbReference type="STRING" id="1121400.SAMN02746065_11942"/>
<keyword evidence="5 6" id="KW-0472">Membrane</keyword>
<feature type="transmembrane region" description="Helical" evidence="6">
    <location>
        <begin position="191"/>
        <end position="213"/>
    </location>
</feature>
<dbReference type="Pfam" id="PF00892">
    <property type="entry name" value="EamA"/>
    <property type="match status" value="2"/>
</dbReference>
<accession>A0A1W2DPG3</accession>
<organism evidence="8 9">
    <name type="scientific">Desulfocicer vacuolatum DSM 3385</name>
    <dbReference type="NCBI Taxonomy" id="1121400"/>
    <lineage>
        <taxon>Bacteria</taxon>
        <taxon>Pseudomonadati</taxon>
        <taxon>Thermodesulfobacteriota</taxon>
        <taxon>Desulfobacteria</taxon>
        <taxon>Desulfobacterales</taxon>
        <taxon>Desulfobacteraceae</taxon>
        <taxon>Desulfocicer</taxon>
    </lineage>
</organism>
<dbReference type="InterPro" id="IPR037185">
    <property type="entry name" value="EmrE-like"/>
</dbReference>
<feature type="transmembrane region" description="Helical" evidence="6">
    <location>
        <begin position="225"/>
        <end position="243"/>
    </location>
</feature>
<evidence type="ECO:0000313" key="8">
    <source>
        <dbReference type="EMBL" id="SMC99309.1"/>
    </source>
</evidence>
<sequence>MESPWKRGSFPGDTVAGGIFLTILAACCFGLLPLFAKTAYAGGFNPYSFSLFRVVFTAIFLFAILKYQNKSLVIEKKDVITLFKASFFGYYLMMVTLCVSYTLMATGLATVLHFVYPVATMAGAVIIYKEKTNVVQIGAMAISLVGIYFLVGLESQGSLNVTGFTLALSSGFFYAYYILTVSHGTIKTMNSFVVIFYITLFNSITLLVTCILMDNLPHQMTPMGFMATVMVALVSSVIAMVAFQAGLKKISATSATILSTFEVVTSLIAGIALLGENFSVFQMMGSTLIMASVVAVALSE</sequence>
<protein>
    <submittedName>
        <fullName evidence="8">Threonine/homoserine efflux transporter RhtA</fullName>
    </submittedName>
</protein>
<dbReference type="PANTHER" id="PTHR32322">
    <property type="entry name" value="INNER MEMBRANE TRANSPORTER"/>
    <property type="match status" value="1"/>
</dbReference>
<feature type="transmembrane region" description="Helical" evidence="6">
    <location>
        <begin position="79"/>
        <end position="102"/>
    </location>
</feature>
<evidence type="ECO:0000256" key="4">
    <source>
        <dbReference type="ARBA" id="ARBA00022989"/>
    </source>
</evidence>
<reference evidence="8 9" key="1">
    <citation type="submission" date="2017-04" db="EMBL/GenBank/DDBJ databases">
        <authorList>
            <person name="Afonso C.L."/>
            <person name="Miller P.J."/>
            <person name="Scott M.A."/>
            <person name="Spackman E."/>
            <person name="Goraichik I."/>
            <person name="Dimitrov K.M."/>
            <person name="Suarez D.L."/>
            <person name="Swayne D.E."/>
        </authorList>
    </citation>
    <scope>NUCLEOTIDE SEQUENCE [LARGE SCALE GENOMIC DNA]</scope>
    <source>
        <strain evidence="8 9">DSM 3385</strain>
    </source>
</reference>
<keyword evidence="3 6" id="KW-0812">Transmembrane</keyword>
<gene>
    <name evidence="8" type="ORF">SAMN02746065_11942</name>
</gene>
<dbReference type="Proteomes" id="UP000192418">
    <property type="component" value="Unassembled WGS sequence"/>
</dbReference>
<name>A0A1W2DPG3_9BACT</name>
<feature type="transmembrane region" description="Helical" evidence="6">
    <location>
        <begin position="255"/>
        <end position="274"/>
    </location>
</feature>
<dbReference type="SUPFAM" id="SSF103481">
    <property type="entry name" value="Multidrug resistance efflux transporter EmrE"/>
    <property type="match status" value="2"/>
</dbReference>
<comment type="subcellular location">
    <subcellularLocation>
        <location evidence="1">Cell membrane</location>
        <topology evidence="1">Multi-pass membrane protein</topology>
    </subcellularLocation>
</comment>
<evidence type="ECO:0000256" key="3">
    <source>
        <dbReference type="ARBA" id="ARBA00022692"/>
    </source>
</evidence>
<evidence type="ECO:0000313" key="9">
    <source>
        <dbReference type="Proteomes" id="UP000192418"/>
    </source>
</evidence>
<dbReference type="PROSITE" id="PS51257">
    <property type="entry name" value="PROKAR_LIPOPROTEIN"/>
    <property type="match status" value="1"/>
</dbReference>
<keyword evidence="9" id="KW-1185">Reference proteome</keyword>